<dbReference type="FunFam" id="3.40.50.300:FF:002708">
    <property type="entry name" value="FeS assembly ATPase SufC"/>
    <property type="match status" value="1"/>
</dbReference>
<dbReference type="FunFam" id="3.40.50.300:FF:002534">
    <property type="entry name" value="Putative RecF protein"/>
    <property type="match status" value="1"/>
</dbReference>
<keyword evidence="3" id="KW-1185">Reference proteome</keyword>
<dbReference type="Gene3D" id="3.40.50.300">
    <property type="entry name" value="P-loop containing nucleotide triphosphate hydrolases"/>
    <property type="match status" value="2"/>
</dbReference>
<dbReference type="PIRSF" id="PIRSF029347">
    <property type="entry name" value="RecF"/>
    <property type="match status" value="1"/>
</dbReference>
<dbReference type="GO" id="GO:0016887">
    <property type="term" value="F:ATP hydrolysis activity"/>
    <property type="evidence" value="ECO:0007669"/>
    <property type="project" value="InterPro"/>
</dbReference>
<dbReference type="EMBL" id="LT906435">
    <property type="protein sequence ID" value="SNU82490.1"/>
    <property type="molecule type" value="Genomic_DNA"/>
</dbReference>
<dbReference type="InterPro" id="IPR003959">
    <property type="entry name" value="ATPase_AAA_core"/>
</dbReference>
<accession>A0A239SAQ4</accession>
<name>A0A239SAQ4_9BURK</name>
<dbReference type="InterPro" id="IPR014555">
    <property type="entry name" value="RecF-like"/>
</dbReference>
<organism evidence="2 3">
    <name type="scientific">Pandoraea sputorum</name>
    <dbReference type="NCBI Taxonomy" id="93222"/>
    <lineage>
        <taxon>Bacteria</taxon>
        <taxon>Pseudomonadati</taxon>
        <taxon>Pseudomonadota</taxon>
        <taxon>Betaproteobacteria</taxon>
        <taxon>Burkholderiales</taxon>
        <taxon>Burkholderiaceae</taxon>
        <taxon>Pandoraea</taxon>
    </lineage>
</organism>
<evidence type="ECO:0000259" key="1">
    <source>
        <dbReference type="Pfam" id="PF13304"/>
    </source>
</evidence>
<sequence>MWARLCVPAVRLLSRGPPAKAVRAGFRERQPRDVLEGIICELHRPCFPYSFAAFAHVLPLAMLTALAIDNYRSIQSLVMPLTRLNVISGANGSGKSNLYRALRLLAGTASDGIIGPIAREGGLGSVLWAGPETISARMRRGEVPIQGGPRQKRERLRLGFSSDTFGYAICMGMGGAGGVSMFSADPEFKHESIWAGEFLRPATALVDRQGSVVRRKAGREWDILTSSLPRFESLFSHIANDNTCPEVFTVRERIRNWRFYDHFRTDADAPARWPQIGTRTMALHHDGRDLAAAWQTIREIGDHEALAQTVADAFPGASVTIDGTGRGGLMLEFNQHGLLRPLSAAELSDGTLRFLLLSAALLTPRPPELMVLNEPEASLHPDLMPALGRLIRRASQRSQVWVVSHSPRLAAALEEDPECNSIRLEKSFSATTILGQHALERPAWRWADNGK</sequence>
<proteinExistence type="predicted"/>
<dbReference type="PANTHER" id="PTHR32182">
    <property type="entry name" value="DNA REPLICATION AND REPAIR PROTEIN RECF"/>
    <property type="match status" value="1"/>
</dbReference>
<dbReference type="PANTHER" id="PTHR32182:SF25">
    <property type="entry name" value="SLR1056 PROTEIN"/>
    <property type="match status" value="1"/>
</dbReference>
<evidence type="ECO:0000313" key="3">
    <source>
        <dbReference type="Proteomes" id="UP000215126"/>
    </source>
</evidence>
<dbReference type="CDD" id="cd00267">
    <property type="entry name" value="ABC_ATPase"/>
    <property type="match status" value="1"/>
</dbReference>
<dbReference type="AlphaFoldDB" id="A0A239SAQ4"/>
<dbReference type="InterPro" id="IPR027417">
    <property type="entry name" value="P-loop_NTPase"/>
</dbReference>
<dbReference type="GO" id="GO:0000731">
    <property type="term" value="P:DNA synthesis involved in DNA repair"/>
    <property type="evidence" value="ECO:0007669"/>
    <property type="project" value="TreeGrafter"/>
</dbReference>
<dbReference type="SUPFAM" id="SSF52540">
    <property type="entry name" value="P-loop containing nucleoside triphosphate hydrolases"/>
    <property type="match status" value="1"/>
</dbReference>
<dbReference type="GO" id="GO:0006302">
    <property type="term" value="P:double-strand break repair"/>
    <property type="evidence" value="ECO:0007669"/>
    <property type="project" value="TreeGrafter"/>
</dbReference>
<feature type="domain" description="ATPase AAA-type core" evidence="1">
    <location>
        <begin position="84"/>
        <end position="409"/>
    </location>
</feature>
<dbReference type="Proteomes" id="UP000215126">
    <property type="component" value="Chromosome 1"/>
</dbReference>
<dbReference type="Pfam" id="PF13304">
    <property type="entry name" value="AAA_21"/>
    <property type="match status" value="1"/>
</dbReference>
<reference evidence="2 3" key="1">
    <citation type="submission" date="2017-06" db="EMBL/GenBank/DDBJ databases">
        <authorList>
            <consortium name="Pathogen Informatics"/>
        </authorList>
    </citation>
    <scope>NUCLEOTIDE SEQUENCE [LARGE SCALE GENOMIC DNA]</scope>
    <source>
        <strain evidence="2 3">NCTC13161</strain>
    </source>
</reference>
<gene>
    <name evidence="2" type="ORF">SAMEA4530655_01012</name>
</gene>
<dbReference type="GO" id="GO:0005524">
    <property type="term" value="F:ATP binding"/>
    <property type="evidence" value="ECO:0007669"/>
    <property type="project" value="InterPro"/>
</dbReference>
<dbReference type="STRING" id="93222.NA29_09350"/>
<protein>
    <submittedName>
        <fullName evidence="2">Recombination protein F</fullName>
    </submittedName>
</protein>
<evidence type="ECO:0000313" key="2">
    <source>
        <dbReference type="EMBL" id="SNU82490.1"/>
    </source>
</evidence>